<dbReference type="InterPro" id="IPR013249">
    <property type="entry name" value="RNA_pol_sigma70_r4_t2"/>
</dbReference>
<comment type="caution">
    <text evidence="6">The sequence shown here is derived from an EMBL/GenBank/DDBJ whole genome shotgun (WGS) entry which is preliminary data.</text>
</comment>
<evidence type="ECO:0000256" key="1">
    <source>
        <dbReference type="ARBA" id="ARBA00010641"/>
    </source>
</evidence>
<dbReference type="InterPro" id="IPR013325">
    <property type="entry name" value="RNA_pol_sigma_r2"/>
</dbReference>
<dbReference type="InterPro" id="IPR013324">
    <property type="entry name" value="RNA_pol_sigma_r3/r4-like"/>
</dbReference>
<dbReference type="InterPro" id="IPR039425">
    <property type="entry name" value="RNA_pol_sigma-70-like"/>
</dbReference>
<sequence>MKTENDITLLERVKRQDQQAFRILYNRYFTLLFRRVYGKIKNEDIARDILQETWIKVWEDPDFILKKDIELNAFLLKHCDYRILDYFRNLKYKMEFSEEKYPEISDDEYMEILDTLDTKELLVKIQDIIDQLTSTEKQVFELRIMNRKSVEETAKILNISEKTVRNYLSSALGEVRKQLKTHYKASRYVAAIFYIELFLNK</sequence>
<protein>
    <submittedName>
        <fullName evidence="6">LuxR family transcriptional regulator</fullName>
    </submittedName>
</protein>
<dbReference type="SUPFAM" id="SSF88659">
    <property type="entry name" value="Sigma3 and sigma4 domains of RNA polymerase sigma factors"/>
    <property type="match status" value="1"/>
</dbReference>
<organism evidence="6 7">
    <name type="scientific">Elizabethkingia meningoseptica</name>
    <name type="common">Chryseobacterium meningosepticum</name>
    <dbReference type="NCBI Taxonomy" id="238"/>
    <lineage>
        <taxon>Bacteria</taxon>
        <taxon>Pseudomonadati</taxon>
        <taxon>Bacteroidota</taxon>
        <taxon>Flavobacteriia</taxon>
        <taxon>Flavobacteriales</taxon>
        <taxon>Weeksellaceae</taxon>
        <taxon>Elizabethkingia</taxon>
    </lineage>
</organism>
<dbReference type="OrthoDB" id="665981at2"/>
<dbReference type="Proteomes" id="UP000188947">
    <property type="component" value="Unassembled WGS sequence"/>
</dbReference>
<dbReference type="EMBL" id="MPOG01000001">
    <property type="protein sequence ID" value="OOH97902.1"/>
    <property type="molecule type" value="Genomic_DNA"/>
</dbReference>
<dbReference type="STRING" id="238.BBD35_02965"/>
<dbReference type="InterPro" id="IPR007627">
    <property type="entry name" value="RNA_pol_sigma70_r2"/>
</dbReference>
<dbReference type="CDD" id="cd06171">
    <property type="entry name" value="Sigma70_r4"/>
    <property type="match status" value="1"/>
</dbReference>
<gene>
    <name evidence="6" type="ORF">BMF97_01145</name>
</gene>
<keyword evidence="4" id="KW-0804">Transcription</keyword>
<dbReference type="eggNOG" id="COG1595">
    <property type="taxonomic scope" value="Bacteria"/>
</dbReference>
<evidence type="ECO:0000256" key="3">
    <source>
        <dbReference type="ARBA" id="ARBA00023082"/>
    </source>
</evidence>
<dbReference type="PANTHER" id="PTHR43133:SF46">
    <property type="entry name" value="RNA POLYMERASE SIGMA-70 FACTOR ECF SUBFAMILY"/>
    <property type="match status" value="1"/>
</dbReference>
<dbReference type="GO" id="GO:0006352">
    <property type="term" value="P:DNA-templated transcription initiation"/>
    <property type="evidence" value="ECO:0007669"/>
    <property type="project" value="InterPro"/>
</dbReference>
<dbReference type="Gene3D" id="1.10.10.10">
    <property type="entry name" value="Winged helix-like DNA-binding domain superfamily/Winged helix DNA-binding domain"/>
    <property type="match status" value="1"/>
</dbReference>
<name>A0A1V3U4D6_ELIME</name>
<dbReference type="PANTHER" id="PTHR43133">
    <property type="entry name" value="RNA POLYMERASE ECF-TYPE SIGMA FACTO"/>
    <property type="match status" value="1"/>
</dbReference>
<dbReference type="GO" id="GO:0016987">
    <property type="term" value="F:sigma factor activity"/>
    <property type="evidence" value="ECO:0007669"/>
    <property type="project" value="UniProtKB-KW"/>
</dbReference>
<dbReference type="Gene3D" id="1.10.1740.10">
    <property type="match status" value="1"/>
</dbReference>
<dbReference type="NCBIfam" id="TIGR02937">
    <property type="entry name" value="sigma70-ECF"/>
    <property type="match status" value="1"/>
</dbReference>
<dbReference type="InterPro" id="IPR036388">
    <property type="entry name" value="WH-like_DNA-bd_sf"/>
</dbReference>
<dbReference type="GO" id="GO:0003677">
    <property type="term" value="F:DNA binding"/>
    <property type="evidence" value="ECO:0007669"/>
    <property type="project" value="InterPro"/>
</dbReference>
<dbReference type="SUPFAM" id="SSF88946">
    <property type="entry name" value="Sigma2 domain of RNA polymerase sigma factors"/>
    <property type="match status" value="1"/>
</dbReference>
<evidence type="ECO:0000256" key="4">
    <source>
        <dbReference type="ARBA" id="ARBA00023163"/>
    </source>
</evidence>
<evidence type="ECO:0000313" key="7">
    <source>
        <dbReference type="Proteomes" id="UP000188947"/>
    </source>
</evidence>
<accession>A0A1V3U4D6</accession>
<dbReference type="KEGG" id="emg:BBD33_01150"/>
<evidence type="ECO:0000256" key="2">
    <source>
        <dbReference type="ARBA" id="ARBA00023015"/>
    </source>
</evidence>
<dbReference type="InterPro" id="IPR000792">
    <property type="entry name" value="Tscrpt_reg_LuxR_C"/>
</dbReference>
<reference evidence="6 7" key="1">
    <citation type="submission" date="2016-11" db="EMBL/GenBank/DDBJ databases">
        <title>Genome sequence and comparative genomic analysis of clinical strain Elizabethkingia meningoseptica 61421 PRCM.</title>
        <authorList>
            <person name="Wang M."/>
            <person name="Hu S."/>
            <person name="Cao L."/>
            <person name="Jiang T."/>
            <person name="Zhou Y."/>
            <person name="Ming D."/>
        </authorList>
    </citation>
    <scope>NUCLEOTIDE SEQUENCE [LARGE SCALE GENOMIC DNA]</scope>
    <source>
        <strain evidence="6 7">61421 PRCM</strain>
    </source>
</reference>
<dbReference type="AlphaFoldDB" id="A0A1V3U4D6"/>
<evidence type="ECO:0000259" key="5">
    <source>
        <dbReference type="SMART" id="SM00421"/>
    </source>
</evidence>
<dbReference type="InterPro" id="IPR014284">
    <property type="entry name" value="RNA_pol_sigma-70_dom"/>
</dbReference>
<feature type="domain" description="HTH luxR-type" evidence="5">
    <location>
        <begin position="129"/>
        <end position="191"/>
    </location>
</feature>
<comment type="similarity">
    <text evidence="1">Belongs to the sigma-70 factor family. ECF subfamily.</text>
</comment>
<dbReference type="Pfam" id="PF04542">
    <property type="entry name" value="Sigma70_r2"/>
    <property type="match status" value="1"/>
</dbReference>
<dbReference type="RefSeq" id="WP_016199303.1">
    <property type="nucleotide sequence ID" value="NZ_CP014338.1"/>
</dbReference>
<dbReference type="Pfam" id="PF08281">
    <property type="entry name" value="Sigma70_r4_2"/>
    <property type="match status" value="1"/>
</dbReference>
<keyword evidence="2" id="KW-0805">Transcription regulation</keyword>
<dbReference type="SMART" id="SM00421">
    <property type="entry name" value="HTH_LUXR"/>
    <property type="match status" value="1"/>
</dbReference>
<dbReference type="GeneID" id="48544407"/>
<keyword evidence="7" id="KW-1185">Reference proteome</keyword>
<keyword evidence="3" id="KW-0731">Sigma factor</keyword>
<evidence type="ECO:0000313" key="6">
    <source>
        <dbReference type="EMBL" id="OOH97902.1"/>
    </source>
</evidence>
<proteinExistence type="inferred from homology"/>